<name>A0A3M7P5S5_BRAPC</name>
<evidence type="ECO:0000313" key="1">
    <source>
        <dbReference type="EMBL" id="RMZ94481.1"/>
    </source>
</evidence>
<organism evidence="1 2">
    <name type="scientific">Brachionus plicatilis</name>
    <name type="common">Marine rotifer</name>
    <name type="synonym">Brachionus muelleri</name>
    <dbReference type="NCBI Taxonomy" id="10195"/>
    <lineage>
        <taxon>Eukaryota</taxon>
        <taxon>Metazoa</taxon>
        <taxon>Spiralia</taxon>
        <taxon>Gnathifera</taxon>
        <taxon>Rotifera</taxon>
        <taxon>Eurotatoria</taxon>
        <taxon>Monogononta</taxon>
        <taxon>Pseudotrocha</taxon>
        <taxon>Ploima</taxon>
        <taxon>Brachionidae</taxon>
        <taxon>Brachionus</taxon>
    </lineage>
</organism>
<accession>A0A3M7P5S5</accession>
<gene>
    <name evidence="1" type="ORF">BpHYR1_047197</name>
</gene>
<protein>
    <submittedName>
        <fullName evidence="1">Uncharacterized protein</fullName>
    </submittedName>
</protein>
<dbReference type="EMBL" id="REGN01013016">
    <property type="protein sequence ID" value="RMZ94481.1"/>
    <property type="molecule type" value="Genomic_DNA"/>
</dbReference>
<reference evidence="1 2" key="1">
    <citation type="journal article" date="2018" name="Sci. Rep.">
        <title>Genomic signatures of local adaptation to the degree of environmental predictability in rotifers.</title>
        <authorList>
            <person name="Franch-Gras L."/>
            <person name="Hahn C."/>
            <person name="Garcia-Roger E.M."/>
            <person name="Carmona M.J."/>
            <person name="Serra M."/>
            <person name="Gomez A."/>
        </authorList>
    </citation>
    <scope>NUCLEOTIDE SEQUENCE [LARGE SCALE GENOMIC DNA]</scope>
    <source>
        <strain evidence="1">HYR1</strain>
    </source>
</reference>
<dbReference type="AlphaFoldDB" id="A0A3M7P5S5"/>
<keyword evidence="2" id="KW-1185">Reference proteome</keyword>
<sequence length="133" mass="15812">MIHLQFFNLQIRDFVIILIFHLIKKQNIDFYVEVFFHFILISETKTVSAQNFTAILCYNYIIFDSYTNSSVSKRNALIIWLNVNSGLYNHYAWKLLDNRAHQDPNNDQHHVHKSLSIYANKQSVWDLSLVHLI</sequence>
<proteinExistence type="predicted"/>
<comment type="caution">
    <text evidence="1">The sequence shown here is derived from an EMBL/GenBank/DDBJ whole genome shotgun (WGS) entry which is preliminary data.</text>
</comment>
<dbReference type="Proteomes" id="UP000276133">
    <property type="component" value="Unassembled WGS sequence"/>
</dbReference>
<evidence type="ECO:0000313" key="2">
    <source>
        <dbReference type="Proteomes" id="UP000276133"/>
    </source>
</evidence>